<keyword evidence="2" id="KW-1185">Reference proteome</keyword>
<dbReference type="Gene3D" id="2.60.120.10">
    <property type="entry name" value="Jelly Rolls"/>
    <property type="match status" value="1"/>
</dbReference>
<dbReference type="EMBL" id="AP026867">
    <property type="protein sequence ID" value="BDS10515.1"/>
    <property type="molecule type" value="Genomic_DNA"/>
</dbReference>
<dbReference type="InterPro" id="IPR014710">
    <property type="entry name" value="RmlC-like_jellyroll"/>
</dbReference>
<name>A0A915YCF2_9BACT</name>
<dbReference type="SUPFAM" id="SSF51206">
    <property type="entry name" value="cAMP-binding domain-like"/>
    <property type="match status" value="1"/>
</dbReference>
<organism evidence="1 2">
    <name type="scientific">Aureispira anguillae</name>
    <dbReference type="NCBI Taxonomy" id="2864201"/>
    <lineage>
        <taxon>Bacteria</taxon>
        <taxon>Pseudomonadati</taxon>
        <taxon>Bacteroidota</taxon>
        <taxon>Saprospiria</taxon>
        <taxon>Saprospirales</taxon>
        <taxon>Saprospiraceae</taxon>
        <taxon>Aureispira</taxon>
    </lineage>
</organism>
<gene>
    <name evidence="1" type="ORF">AsAng_0012230</name>
</gene>
<reference evidence="1" key="1">
    <citation type="submission" date="2022-09" db="EMBL/GenBank/DDBJ databases">
        <title>Aureispira anguillicida sp. nov., isolated from Leptocephalus of Japanese eel Anguilla japonica.</title>
        <authorList>
            <person name="Yuasa K."/>
            <person name="Mekata T."/>
            <person name="Ikunari K."/>
        </authorList>
    </citation>
    <scope>NUCLEOTIDE SEQUENCE</scope>
    <source>
        <strain evidence="1">EL160426</strain>
    </source>
</reference>
<dbReference type="InterPro" id="IPR018490">
    <property type="entry name" value="cNMP-bd_dom_sf"/>
</dbReference>
<dbReference type="AlphaFoldDB" id="A0A915YCF2"/>
<accession>A0A915YCF2</accession>
<proteinExistence type="predicted"/>
<dbReference type="KEGG" id="aup:AsAng_0012230"/>
<protein>
    <submittedName>
        <fullName evidence="1">Crp/Fnr family transcriptional regulator</fullName>
    </submittedName>
</protein>
<evidence type="ECO:0000313" key="2">
    <source>
        <dbReference type="Proteomes" id="UP001060919"/>
    </source>
</evidence>
<dbReference type="Proteomes" id="UP001060919">
    <property type="component" value="Chromosome"/>
</dbReference>
<sequence>MTLTEYIKQNYHPKFEASDFPFEVNQKKAAKGTIILPYSKITNKMHFLNQGIVEVTVSFGEIEKTILFNFANTFFGSYASALTREPSSIQCVAIVDCVFEEFDFHAYQRACETSLLINKIGRVELEKHFLRSIQREKDFLTKTKKEMYLDLIQKNPEMLQKISLKKIANYFGILPETLSRIRKDIIS</sequence>
<dbReference type="RefSeq" id="WP_264791818.1">
    <property type="nucleotide sequence ID" value="NZ_AP026867.1"/>
</dbReference>
<evidence type="ECO:0000313" key="1">
    <source>
        <dbReference type="EMBL" id="BDS10515.1"/>
    </source>
</evidence>